<organism evidence="1 2">
    <name type="scientific">Sphingomonas hominis</name>
    <dbReference type="NCBI Taxonomy" id="2741495"/>
    <lineage>
        <taxon>Bacteria</taxon>
        <taxon>Pseudomonadati</taxon>
        <taxon>Pseudomonadota</taxon>
        <taxon>Alphaproteobacteria</taxon>
        <taxon>Sphingomonadales</taxon>
        <taxon>Sphingomonadaceae</taxon>
        <taxon>Sphingomonas</taxon>
    </lineage>
</organism>
<sequence length="114" mass="12394">MTNMTLFTAGSLFTSDYLAHGITDTADYAIVDTVAPGARLTAILNALPAATQPNEMQTEDDLIWPVLAALGWTDFLRQQNLTVSGRDDVPDGLLFSTIRAGRPACRPPRHHERG</sequence>
<gene>
    <name evidence="1" type="ORF">HRV97_16905</name>
</gene>
<keyword evidence="2" id="KW-1185">Reference proteome</keyword>
<evidence type="ECO:0000313" key="2">
    <source>
        <dbReference type="Proteomes" id="UP000621447"/>
    </source>
</evidence>
<dbReference type="EMBL" id="JABULH010000018">
    <property type="protein sequence ID" value="NTS66821.1"/>
    <property type="molecule type" value="Genomic_DNA"/>
</dbReference>
<comment type="caution">
    <text evidence="1">The sequence shown here is derived from an EMBL/GenBank/DDBJ whole genome shotgun (WGS) entry which is preliminary data.</text>
</comment>
<evidence type="ECO:0000313" key="1">
    <source>
        <dbReference type="EMBL" id="NTS66821.1"/>
    </source>
</evidence>
<dbReference type="Proteomes" id="UP000621447">
    <property type="component" value="Unassembled WGS sequence"/>
</dbReference>
<name>A0ABX2JQ00_9SPHN</name>
<proteinExistence type="predicted"/>
<accession>A0ABX2JQ00</accession>
<dbReference type="RefSeq" id="WP_174195301.1">
    <property type="nucleotide sequence ID" value="NZ_JABULH010000018.1"/>
</dbReference>
<reference evidence="1 2" key="1">
    <citation type="submission" date="2020-06" db="EMBL/GenBank/DDBJ databases">
        <title>Sphingomonas hominis sp. nov., a member of the Sphingomonas, isolated from the hair of a 22-year-old girl.</title>
        <authorList>
            <person name="Zhang D.-F."/>
            <person name="Cui X.-W."/>
        </authorList>
    </citation>
    <scope>NUCLEOTIDE SEQUENCE [LARGE SCALE GENOMIC DNA]</scope>
    <source>
        <strain evidence="1 2">HHU CXW</strain>
    </source>
</reference>
<protein>
    <submittedName>
        <fullName evidence="1">Uncharacterized protein</fullName>
    </submittedName>
</protein>